<reference evidence="9" key="1">
    <citation type="submission" date="2021-04" db="EMBL/GenBank/DDBJ databases">
        <title>Genome seq and assembly of Streptomyces sp. RG38.</title>
        <authorList>
            <person name="Chhetri G."/>
        </authorList>
    </citation>
    <scope>NUCLEOTIDE SEQUENCE</scope>
    <source>
        <strain evidence="9">RG38</strain>
    </source>
</reference>
<feature type="transmembrane region" description="Helical" evidence="8">
    <location>
        <begin position="118"/>
        <end position="144"/>
    </location>
</feature>
<dbReference type="PANTHER" id="PTHR30472">
    <property type="entry name" value="FERRIC ENTEROBACTIN TRANSPORT SYSTEM PERMEASE PROTEIN"/>
    <property type="match status" value="1"/>
</dbReference>
<dbReference type="PANTHER" id="PTHR30472:SF25">
    <property type="entry name" value="ABC TRANSPORTER PERMEASE PROTEIN MJ0876-RELATED"/>
    <property type="match status" value="1"/>
</dbReference>
<dbReference type="InterPro" id="IPR000522">
    <property type="entry name" value="ABC_transptr_permease_BtuC"/>
</dbReference>
<feature type="transmembrane region" description="Helical" evidence="8">
    <location>
        <begin position="339"/>
        <end position="357"/>
    </location>
</feature>
<comment type="similarity">
    <text evidence="2">Belongs to the binding-protein-dependent transport system permease family. FecCD subfamily.</text>
</comment>
<feature type="transmembrane region" description="Helical" evidence="8">
    <location>
        <begin position="176"/>
        <end position="200"/>
    </location>
</feature>
<dbReference type="GO" id="GO:0022857">
    <property type="term" value="F:transmembrane transporter activity"/>
    <property type="evidence" value="ECO:0007669"/>
    <property type="project" value="InterPro"/>
</dbReference>
<feature type="transmembrane region" description="Helical" evidence="8">
    <location>
        <begin position="151"/>
        <end position="170"/>
    </location>
</feature>
<evidence type="ECO:0000256" key="1">
    <source>
        <dbReference type="ARBA" id="ARBA00004651"/>
    </source>
</evidence>
<keyword evidence="5 8" id="KW-0812">Transmembrane</keyword>
<evidence type="ECO:0000256" key="7">
    <source>
        <dbReference type="ARBA" id="ARBA00023136"/>
    </source>
</evidence>
<keyword evidence="10" id="KW-1185">Reference proteome</keyword>
<evidence type="ECO:0000313" key="10">
    <source>
        <dbReference type="Proteomes" id="UP000677875"/>
    </source>
</evidence>
<evidence type="ECO:0000256" key="6">
    <source>
        <dbReference type="ARBA" id="ARBA00022989"/>
    </source>
</evidence>
<dbReference type="SUPFAM" id="SSF81345">
    <property type="entry name" value="ABC transporter involved in vitamin B12 uptake, BtuC"/>
    <property type="match status" value="1"/>
</dbReference>
<dbReference type="Pfam" id="PF01032">
    <property type="entry name" value="FecCD"/>
    <property type="match status" value="1"/>
</dbReference>
<evidence type="ECO:0000256" key="4">
    <source>
        <dbReference type="ARBA" id="ARBA00022475"/>
    </source>
</evidence>
<dbReference type="Proteomes" id="UP000677875">
    <property type="component" value="Unassembled WGS sequence"/>
</dbReference>
<dbReference type="Gene3D" id="1.10.3470.10">
    <property type="entry name" value="ABC transporter involved in vitamin B12 uptake, BtuC"/>
    <property type="match status" value="1"/>
</dbReference>
<feature type="transmembrane region" description="Helical" evidence="8">
    <location>
        <begin position="86"/>
        <end position="106"/>
    </location>
</feature>
<organism evidence="9 10">
    <name type="scientific">Streptomyces tagetis</name>
    <dbReference type="NCBI Taxonomy" id="2820809"/>
    <lineage>
        <taxon>Bacteria</taxon>
        <taxon>Bacillati</taxon>
        <taxon>Actinomycetota</taxon>
        <taxon>Actinomycetes</taxon>
        <taxon>Kitasatosporales</taxon>
        <taxon>Streptomycetaceae</taxon>
        <taxon>Streptomyces</taxon>
    </lineage>
</organism>
<comment type="subcellular location">
    <subcellularLocation>
        <location evidence="1">Cell membrane</location>
        <topology evidence="1">Multi-pass membrane protein</topology>
    </subcellularLocation>
</comment>
<comment type="caution">
    <text evidence="9">The sequence shown here is derived from an EMBL/GenBank/DDBJ whole genome shotgun (WGS) entry which is preliminary data.</text>
</comment>
<evidence type="ECO:0000256" key="5">
    <source>
        <dbReference type="ARBA" id="ARBA00022692"/>
    </source>
</evidence>
<keyword evidence="6 8" id="KW-1133">Transmembrane helix</keyword>
<feature type="transmembrane region" description="Helical" evidence="8">
    <location>
        <begin position="270"/>
        <end position="299"/>
    </location>
</feature>
<feature type="transmembrane region" description="Helical" evidence="8">
    <location>
        <begin position="212"/>
        <end position="240"/>
    </location>
</feature>
<keyword evidence="4" id="KW-1003">Cell membrane</keyword>
<keyword evidence="3" id="KW-0813">Transport</keyword>
<sequence length="365" mass="36769">MTGGDGAAPVAGEDAPVAPRRPGGAVAVLTVTAVLCASILLAVSIGQMSIPFPEVIAVLGRKLLGTDVPAGAGGARFENVVWEIRLPRVLLSVLVGAGLAMCGVVMQASLRNPLADPYLLGVSAGGSLGATVAILSGFGAGGLLAGAALPVWAFLGSLAATAVVLLVGALGPRTSAVKLVLAGAAVNALCSAITSSFVYFAASAEGIRSVTFWMLGSLASATWADIPLTAGAVLTAAVVMGTQIRSLDVMLTGDESSLTLGVDSASRRRLYLLVCALVTGILVARTGVIGFVGLLVPHVVRGIVGSSHRRLLPVAVVGGGLFLLWADVIARVAVSHSELPIGIVTAVLGAPVFLHMLTRKEYRFG</sequence>
<proteinExistence type="inferred from homology"/>
<accession>A0A940XNB9</accession>
<dbReference type="AlphaFoldDB" id="A0A940XNB9"/>
<protein>
    <submittedName>
        <fullName evidence="9">Iron ABC transporter permease</fullName>
    </submittedName>
</protein>
<name>A0A940XNB9_9ACTN</name>
<evidence type="ECO:0000256" key="3">
    <source>
        <dbReference type="ARBA" id="ARBA00022448"/>
    </source>
</evidence>
<evidence type="ECO:0000256" key="8">
    <source>
        <dbReference type="SAM" id="Phobius"/>
    </source>
</evidence>
<dbReference type="RefSeq" id="WP_210870501.1">
    <property type="nucleotide sequence ID" value="NZ_JAGPNL010000002.1"/>
</dbReference>
<dbReference type="InterPro" id="IPR037294">
    <property type="entry name" value="ABC_BtuC-like"/>
</dbReference>
<dbReference type="CDD" id="cd06550">
    <property type="entry name" value="TM_ABC_iron-siderophores_like"/>
    <property type="match status" value="1"/>
</dbReference>
<feature type="transmembrane region" description="Helical" evidence="8">
    <location>
        <begin position="311"/>
        <end position="333"/>
    </location>
</feature>
<dbReference type="FunFam" id="1.10.3470.10:FF:000001">
    <property type="entry name" value="Vitamin B12 ABC transporter permease BtuC"/>
    <property type="match status" value="1"/>
</dbReference>
<keyword evidence="7 8" id="KW-0472">Membrane</keyword>
<feature type="transmembrane region" description="Helical" evidence="8">
    <location>
        <begin position="24"/>
        <end position="43"/>
    </location>
</feature>
<evidence type="ECO:0000256" key="2">
    <source>
        <dbReference type="ARBA" id="ARBA00007935"/>
    </source>
</evidence>
<evidence type="ECO:0000313" key="9">
    <source>
        <dbReference type="EMBL" id="MBQ0826853.1"/>
    </source>
</evidence>
<gene>
    <name evidence="9" type="ORF">J5Y05_10065</name>
</gene>
<dbReference type="GO" id="GO:0005886">
    <property type="term" value="C:plasma membrane"/>
    <property type="evidence" value="ECO:0007669"/>
    <property type="project" value="UniProtKB-SubCell"/>
</dbReference>
<dbReference type="EMBL" id="JAGPNL010000002">
    <property type="protein sequence ID" value="MBQ0826853.1"/>
    <property type="molecule type" value="Genomic_DNA"/>
</dbReference>
<dbReference type="GO" id="GO:0033214">
    <property type="term" value="P:siderophore-iron import into cell"/>
    <property type="evidence" value="ECO:0007669"/>
    <property type="project" value="TreeGrafter"/>
</dbReference>